<protein>
    <submittedName>
        <fullName evidence="1">Uncharacterized protein</fullName>
    </submittedName>
</protein>
<feature type="non-terminal residue" evidence="1">
    <location>
        <position position="1"/>
    </location>
</feature>
<reference evidence="1" key="1">
    <citation type="journal article" date="2014" name="Front. Microbiol.">
        <title>High frequency of phylogenetically diverse reductive dehalogenase-homologous genes in deep subseafloor sedimentary metagenomes.</title>
        <authorList>
            <person name="Kawai M."/>
            <person name="Futagami T."/>
            <person name="Toyoda A."/>
            <person name="Takaki Y."/>
            <person name="Nishi S."/>
            <person name="Hori S."/>
            <person name="Arai W."/>
            <person name="Tsubouchi T."/>
            <person name="Morono Y."/>
            <person name="Uchiyama I."/>
            <person name="Ito T."/>
            <person name="Fujiyama A."/>
            <person name="Inagaki F."/>
            <person name="Takami H."/>
        </authorList>
    </citation>
    <scope>NUCLEOTIDE SEQUENCE</scope>
    <source>
        <strain evidence="1">Expedition CK06-06</strain>
    </source>
</reference>
<gene>
    <name evidence="1" type="ORF">S01H1_29875</name>
</gene>
<organism evidence="1">
    <name type="scientific">marine sediment metagenome</name>
    <dbReference type="NCBI Taxonomy" id="412755"/>
    <lineage>
        <taxon>unclassified sequences</taxon>
        <taxon>metagenomes</taxon>
        <taxon>ecological metagenomes</taxon>
    </lineage>
</organism>
<dbReference type="AlphaFoldDB" id="X0TZJ1"/>
<name>X0TZJ1_9ZZZZ</name>
<evidence type="ECO:0000313" key="1">
    <source>
        <dbReference type="EMBL" id="GAF93567.1"/>
    </source>
</evidence>
<comment type="caution">
    <text evidence="1">The sequence shown here is derived from an EMBL/GenBank/DDBJ whole genome shotgun (WGS) entry which is preliminary data.</text>
</comment>
<dbReference type="EMBL" id="BARS01018357">
    <property type="protein sequence ID" value="GAF93567.1"/>
    <property type="molecule type" value="Genomic_DNA"/>
</dbReference>
<proteinExistence type="predicted"/>
<accession>X0TZJ1</accession>
<sequence length="58" mass="7057">GRLKFQQTKITNPLTFKFVEECLHECIENTDNVKHIIKHIKEKRSIRMVPDIKRFYNK</sequence>